<organism evidence="3 4">
    <name type="scientific">Roseovarius pacificus</name>
    <dbReference type="NCBI Taxonomy" id="337701"/>
    <lineage>
        <taxon>Bacteria</taxon>
        <taxon>Pseudomonadati</taxon>
        <taxon>Pseudomonadota</taxon>
        <taxon>Alphaproteobacteria</taxon>
        <taxon>Rhodobacterales</taxon>
        <taxon>Roseobacteraceae</taxon>
        <taxon>Roseovarius</taxon>
    </lineage>
</organism>
<feature type="region of interest" description="Disordered" evidence="1">
    <location>
        <begin position="671"/>
        <end position="695"/>
    </location>
</feature>
<dbReference type="InterPro" id="IPR002789">
    <property type="entry name" value="HerA_central"/>
</dbReference>
<dbReference type="AlphaFoldDB" id="A0A1M7FRZ7"/>
<dbReference type="RefSeq" id="WP_073035559.1">
    <property type="nucleotide sequence ID" value="NZ_BMLR01000010.1"/>
</dbReference>
<gene>
    <name evidence="3" type="ORF">SAMN05444398_10999</name>
</gene>
<dbReference type="OrthoDB" id="9806951at2"/>
<dbReference type="PANTHER" id="PTHR42957:SF1">
    <property type="entry name" value="HELICASE MJ1565-RELATED"/>
    <property type="match status" value="1"/>
</dbReference>
<dbReference type="Pfam" id="PF01935">
    <property type="entry name" value="DUF87"/>
    <property type="match status" value="1"/>
</dbReference>
<dbReference type="Gene3D" id="3.40.50.300">
    <property type="entry name" value="P-loop containing nucleotide triphosphate hydrolases"/>
    <property type="match status" value="2"/>
</dbReference>
<evidence type="ECO:0000259" key="2">
    <source>
        <dbReference type="Pfam" id="PF01935"/>
    </source>
</evidence>
<keyword evidence="4" id="KW-1185">Reference proteome</keyword>
<name>A0A1M7FRZ7_9RHOB</name>
<proteinExistence type="predicted"/>
<dbReference type="PANTHER" id="PTHR42957">
    <property type="entry name" value="HELICASE MJ1565-RELATED"/>
    <property type="match status" value="1"/>
</dbReference>
<sequence>MEQPRIIGHVVSVNGFRLKVELSPDAKSSARATPDGVQRAVAINSFLTFDLGAGSHAIGILSDLEARESYDPSRDEELSLELTKPRRIASVQLLGTVKQTRPHGWKFDTGITVLPTLDTPAEVADHDVLEGIFSYPPKRNCPAGYHDEDYDYPLEIGHQAGDENTHVKASFNDLFSRPLAVVGNTGSGKSYTVASILRGIIEHSAFTVVENAEPHIFILDINGEYANAFLSQESASYAREPNKVYLNGQEFCLPVWLMNGEEICDWLQASEATQEPVLKDWWSISKASRAGAEAYDPLQVAIGKIDSALAWLDDPRSPAGGSFDVFIDHASQYATAIDWDGLNRLANWTPNSSDQWRKVSNDRAVRDRLVQIRAKLLEAISARQHEGINFAKTADSPRFVPVHEFRDPHLVDRTPDQESSKKIDQYLLTLKLRLRTRLDDRRWQSFFSYEDQGIRSFEGWIKKLGISQSDGARVSIMDFSMLAAEVLPFACALLGRLLLETREMLRPEIRSRYPWVLVLEEAHNYARPPGRAEDRGHRLSRRAFERVAKEGRKFGLSLIVASQRPSEVSPTIVSQCANFFSHRLQNPDDIDHFRRIIPKQAQRLLDQVTVLASGEAIVFGSAFHVPVRVQVKLPSKEPWSATAAPYVDWKSDNAFPLSDVINDWGLGIEDNVEPEVDAGSNAPPDSSSVDDEIPF</sequence>
<dbReference type="EMBL" id="FRBR01000009">
    <property type="protein sequence ID" value="SHM06695.1"/>
    <property type="molecule type" value="Genomic_DNA"/>
</dbReference>
<feature type="domain" description="Helicase HerA central" evidence="2">
    <location>
        <begin position="154"/>
        <end position="422"/>
    </location>
</feature>
<dbReference type="Proteomes" id="UP000183974">
    <property type="component" value="Unassembled WGS sequence"/>
</dbReference>
<evidence type="ECO:0000313" key="3">
    <source>
        <dbReference type="EMBL" id="SHM06695.1"/>
    </source>
</evidence>
<dbReference type="InterPro" id="IPR008571">
    <property type="entry name" value="HerA-like"/>
</dbReference>
<dbReference type="SUPFAM" id="SSF52540">
    <property type="entry name" value="P-loop containing nucleoside triphosphate hydrolases"/>
    <property type="match status" value="1"/>
</dbReference>
<protein>
    <recommendedName>
        <fullName evidence="2">Helicase HerA central domain-containing protein</fullName>
    </recommendedName>
</protein>
<accession>A0A1M7FRZ7</accession>
<dbReference type="STRING" id="337701.SAMN05444398_10999"/>
<evidence type="ECO:0000256" key="1">
    <source>
        <dbReference type="SAM" id="MobiDB-lite"/>
    </source>
</evidence>
<dbReference type="InterPro" id="IPR027417">
    <property type="entry name" value="P-loop_NTPase"/>
</dbReference>
<evidence type="ECO:0000313" key="4">
    <source>
        <dbReference type="Proteomes" id="UP000183974"/>
    </source>
</evidence>
<reference evidence="3 4" key="1">
    <citation type="submission" date="2016-11" db="EMBL/GenBank/DDBJ databases">
        <authorList>
            <person name="Jaros S."/>
            <person name="Januszkiewicz K."/>
            <person name="Wedrychowicz H."/>
        </authorList>
    </citation>
    <scope>NUCLEOTIDE SEQUENCE [LARGE SCALE GENOMIC DNA]</scope>
    <source>
        <strain evidence="3 4">DSM 29589</strain>
    </source>
</reference>